<dbReference type="EMBL" id="FOBB01000005">
    <property type="protein sequence ID" value="SEM55909.1"/>
    <property type="molecule type" value="Genomic_DNA"/>
</dbReference>
<reference evidence="1 2" key="1">
    <citation type="submission" date="2016-10" db="EMBL/GenBank/DDBJ databases">
        <authorList>
            <person name="de Groot N.N."/>
        </authorList>
    </citation>
    <scope>NUCLEOTIDE SEQUENCE [LARGE SCALE GENOMIC DNA]</scope>
    <source>
        <strain evidence="1 2">DSM 21039</strain>
    </source>
</reference>
<evidence type="ECO:0000313" key="2">
    <source>
        <dbReference type="Proteomes" id="UP000198984"/>
    </source>
</evidence>
<keyword evidence="2" id="KW-1185">Reference proteome</keyword>
<protein>
    <recommendedName>
        <fullName evidence="3">YD repeat-containing protein</fullName>
    </recommendedName>
</protein>
<gene>
    <name evidence="1" type="ORF">SAMN04488505_10537</name>
</gene>
<sequence length="271" mass="30666">MKTNSFKEGAALVATVAAIALTSFRNNDEGNTDRPFLQAINSHASTTLITYNPQHAISRLTRIQRTVEETYTDIRIPVYESGRLVSTLVSDRANGEDSQLFSSFDYTDDYSRIEKIRYYTEGTVQAYDSLVYNETGHITARYFFGKNVNNHFENHNYQAYTWDNAGNVIQMDNYGRMGTSGNFALSSTVLYSYDKKLNPQQRINGLCYITDIMPAFLSNNNVLTEQIISTQGTDKTTTSYKYEYNTAQYPTSVTAIYGADGSRETTQLSYE</sequence>
<accession>A0A1H7ZEH4</accession>
<proteinExistence type="predicted"/>
<dbReference type="AlphaFoldDB" id="A0A1H7ZEH4"/>
<evidence type="ECO:0000313" key="1">
    <source>
        <dbReference type="EMBL" id="SEM55909.1"/>
    </source>
</evidence>
<organism evidence="1 2">
    <name type="scientific">Chitinophaga rupis</name>
    <dbReference type="NCBI Taxonomy" id="573321"/>
    <lineage>
        <taxon>Bacteria</taxon>
        <taxon>Pseudomonadati</taxon>
        <taxon>Bacteroidota</taxon>
        <taxon>Chitinophagia</taxon>
        <taxon>Chitinophagales</taxon>
        <taxon>Chitinophagaceae</taxon>
        <taxon>Chitinophaga</taxon>
    </lineage>
</organism>
<evidence type="ECO:0008006" key="3">
    <source>
        <dbReference type="Google" id="ProtNLM"/>
    </source>
</evidence>
<dbReference type="RefSeq" id="WP_089915933.1">
    <property type="nucleotide sequence ID" value="NZ_FOBB01000005.1"/>
</dbReference>
<dbReference type="OrthoDB" id="664300at2"/>
<name>A0A1H7ZEH4_9BACT</name>
<dbReference type="Proteomes" id="UP000198984">
    <property type="component" value="Unassembled WGS sequence"/>
</dbReference>